<feature type="transmembrane region" description="Helical" evidence="1">
    <location>
        <begin position="6"/>
        <end position="28"/>
    </location>
</feature>
<keyword evidence="1" id="KW-0812">Transmembrane</keyword>
<evidence type="ECO:0000313" key="2">
    <source>
        <dbReference type="EMBL" id="DAF63802.1"/>
    </source>
</evidence>
<name>A0A8S5TLZ3_9CAUD</name>
<proteinExistence type="predicted"/>
<accession>A0A8S5TLZ3</accession>
<protein>
    <submittedName>
        <fullName evidence="2">Uncharacterized protein</fullName>
    </submittedName>
</protein>
<keyword evidence="1" id="KW-0472">Membrane</keyword>
<dbReference type="EMBL" id="BK032843">
    <property type="protein sequence ID" value="DAF63802.1"/>
    <property type="molecule type" value="Genomic_DNA"/>
</dbReference>
<reference evidence="2" key="1">
    <citation type="journal article" date="2021" name="Proc. Natl. Acad. Sci. U.S.A.">
        <title>A Catalog of Tens of Thousands of Viruses from Human Metagenomes Reveals Hidden Associations with Chronic Diseases.</title>
        <authorList>
            <person name="Tisza M.J."/>
            <person name="Buck C.B."/>
        </authorList>
    </citation>
    <scope>NUCLEOTIDE SEQUENCE</scope>
    <source>
        <strain evidence="2">Ctz6O13</strain>
    </source>
</reference>
<evidence type="ECO:0000256" key="1">
    <source>
        <dbReference type="SAM" id="Phobius"/>
    </source>
</evidence>
<keyword evidence="1" id="KW-1133">Transmembrane helix</keyword>
<organism evidence="2">
    <name type="scientific">Podoviridae sp. ctz6O13</name>
    <dbReference type="NCBI Taxonomy" id="2827757"/>
    <lineage>
        <taxon>Viruses</taxon>
        <taxon>Duplodnaviria</taxon>
        <taxon>Heunggongvirae</taxon>
        <taxon>Uroviricota</taxon>
        <taxon>Caudoviricetes</taxon>
    </lineage>
</organism>
<sequence>MKKLSFIHKIALGFVAFVIVAALGMYAWDYGKALPAYSPEVKDVVTAVDSVADLQSVKVSDLREVKDSTGNYVPVQYLYYTTDSGRYRRVVQLNLTKKWWKYRIGSYVVKH</sequence>